<feature type="compositionally biased region" description="Basic and acidic residues" evidence="1">
    <location>
        <begin position="101"/>
        <end position="117"/>
    </location>
</feature>
<organism evidence="2 3">
    <name type="scientific">Heterotrigona itama</name>
    <dbReference type="NCBI Taxonomy" id="395501"/>
    <lineage>
        <taxon>Eukaryota</taxon>
        <taxon>Metazoa</taxon>
        <taxon>Ecdysozoa</taxon>
        <taxon>Arthropoda</taxon>
        <taxon>Hexapoda</taxon>
        <taxon>Insecta</taxon>
        <taxon>Pterygota</taxon>
        <taxon>Neoptera</taxon>
        <taxon>Endopterygota</taxon>
        <taxon>Hymenoptera</taxon>
        <taxon>Apocrita</taxon>
        <taxon>Aculeata</taxon>
        <taxon>Apoidea</taxon>
        <taxon>Anthophila</taxon>
        <taxon>Apidae</taxon>
        <taxon>Heterotrigona</taxon>
    </lineage>
</organism>
<comment type="caution">
    <text evidence="2">The sequence shown here is derived from an EMBL/GenBank/DDBJ whole genome shotgun (WGS) entry which is preliminary data.</text>
</comment>
<reference evidence="2" key="1">
    <citation type="submission" date="2020-07" db="EMBL/GenBank/DDBJ databases">
        <authorList>
            <person name="Nazaruddin N."/>
        </authorList>
    </citation>
    <scope>NUCLEOTIDE SEQUENCE</scope>
</reference>
<dbReference type="EMBL" id="CAJDYZ010001226">
    <property type="protein sequence ID" value="CAD1468730.1"/>
    <property type="molecule type" value="Genomic_DNA"/>
</dbReference>
<proteinExistence type="predicted"/>
<evidence type="ECO:0000256" key="1">
    <source>
        <dbReference type="SAM" id="MobiDB-lite"/>
    </source>
</evidence>
<protein>
    <submittedName>
        <fullName evidence="2">Uncharacterized protein</fullName>
    </submittedName>
</protein>
<feature type="region of interest" description="Disordered" evidence="1">
    <location>
        <begin position="92"/>
        <end position="117"/>
    </location>
</feature>
<evidence type="ECO:0000313" key="3">
    <source>
        <dbReference type="Proteomes" id="UP000752696"/>
    </source>
</evidence>
<feature type="region of interest" description="Disordered" evidence="1">
    <location>
        <begin position="35"/>
        <end position="70"/>
    </location>
</feature>
<dbReference type="Proteomes" id="UP000752696">
    <property type="component" value="Unassembled WGS sequence"/>
</dbReference>
<name>A0A6V7GUK9_9HYME</name>
<dbReference type="AlphaFoldDB" id="A0A6V7GUK9"/>
<gene>
    <name evidence="2" type="ORF">MHI_LOCUS65769</name>
</gene>
<accession>A0A6V7GUK9</accession>
<sequence>LAFKYGFLHKYGWEEECGLARRQIYPVLLRGSFSASARGPRTSLPSPRAESAHIVTESAVGPRPSPRVSQSWSESIGELEVHASIGFERPITETNETTSWRAERRETKEKKEEKERREKRRKEIFVVQLSNQVRREYRKRSLDRSLDRSDDEIAVAKPDRRSRSYACESATDRCLRSMKARKSREKNVVARRRMQTSLSVLILQTQLYSFFGHLSLTELIFIRTLHSSVI</sequence>
<feature type="non-terminal residue" evidence="2">
    <location>
        <position position="230"/>
    </location>
</feature>
<evidence type="ECO:0000313" key="2">
    <source>
        <dbReference type="EMBL" id="CAD1468730.1"/>
    </source>
</evidence>
<feature type="non-terminal residue" evidence="2">
    <location>
        <position position="1"/>
    </location>
</feature>
<keyword evidence="3" id="KW-1185">Reference proteome</keyword>